<dbReference type="EMBL" id="BKCJ011871309">
    <property type="protein sequence ID" value="GFD59937.1"/>
    <property type="molecule type" value="Genomic_DNA"/>
</dbReference>
<sequence length="61" mass="7100">ITNHLVLIPWGLHVNDHDDHLHLDGVHVSKTWCEFGNSIAEALIWKTGGLEEWRFVSGRWR</sequence>
<comment type="caution">
    <text evidence="1">The sequence shown here is derived from an EMBL/GenBank/DDBJ whole genome shotgun (WGS) entry which is preliminary data.</text>
</comment>
<protein>
    <submittedName>
        <fullName evidence="1">Uncharacterized protein</fullName>
    </submittedName>
</protein>
<reference evidence="1" key="1">
    <citation type="journal article" date="2019" name="Sci. Rep.">
        <title>Draft genome of Tanacetum cinerariifolium, the natural source of mosquito coil.</title>
        <authorList>
            <person name="Yamashiro T."/>
            <person name="Shiraishi A."/>
            <person name="Satake H."/>
            <person name="Nakayama K."/>
        </authorList>
    </citation>
    <scope>NUCLEOTIDE SEQUENCE</scope>
</reference>
<evidence type="ECO:0000313" key="1">
    <source>
        <dbReference type="EMBL" id="GFD59937.1"/>
    </source>
</evidence>
<dbReference type="AlphaFoldDB" id="A0A699XJV2"/>
<proteinExistence type="predicted"/>
<feature type="non-terminal residue" evidence="1">
    <location>
        <position position="1"/>
    </location>
</feature>
<gene>
    <name evidence="1" type="ORF">Tci_931906</name>
</gene>
<accession>A0A699XJV2</accession>
<organism evidence="1">
    <name type="scientific">Tanacetum cinerariifolium</name>
    <name type="common">Dalmatian daisy</name>
    <name type="synonym">Chrysanthemum cinerariifolium</name>
    <dbReference type="NCBI Taxonomy" id="118510"/>
    <lineage>
        <taxon>Eukaryota</taxon>
        <taxon>Viridiplantae</taxon>
        <taxon>Streptophyta</taxon>
        <taxon>Embryophyta</taxon>
        <taxon>Tracheophyta</taxon>
        <taxon>Spermatophyta</taxon>
        <taxon>Magnoliopsida</taxon>
        <taxon>eudicotyledons</taxon>
        <taxon>Gunneridae</taxon>
        <taxon>Pentapetalae</taxon>
        <taxon>asterids</taxon>
        <taxon>campanulids</taxon>
        <taxon>Asterales</taxon>
        <taxon>Asteraceae</taxon>
        <taxon>Asteroideae</taxon>
        <taxon>Anthemideae</taxon>
        <taxon>Anthemidinae</taxon>
        <taxon>Tanacetum</taxon>
    </lineage>
</organism>
<name>A0A699XJV2_TANCI</name>